<sequence>MSVKTVSDTIRGLSEAQRRAVQWMLDHGSDVAVARVNGGGRIFLGQGEHAPFLPSTARALIEAGVAEYVDLNGKKSVRFRLVGDLKKLAGSMREARA</sequence>
<protein>
    <submittedName>
        <fullName evidence="1">Uncharacterized protein</fullName>
    </submittedName>
</protein>
<dbReference type="AlphaFoldDB" id="A0A1L3ZTG2"/>
<evidence type="ECO:0000313" key="2">
    <source>
        <dbReference type="Proteomes" id="UP000182063"/>
    </source>
</evidence>
<evidence type="ECO:0000313" key="1">
    <source>
        <dbReference type="EMBL" id="API58879.1"/>
    </source>
</evidence>
<dbReference type="EMBL" id="CP018221">
    <property type="protein sequence ID" value="API58879.1"/>
    <property type="molecule type" value="Genomic_DNA"/>
</dbReference>
<gene>
    <name evidence="1" type="ORF">BSL82_05780</name>
</gene>
<dbReference type="STRING" id="1921510.BSL82_05780"/>
<dbReference type="KEGG" id="sphj:BSL82_05780"/>
<dbReference type="OrthoDB" id="9918929at2"/>
<organism evidence="1 2">
    <name type="scientific">Tardibacter chloracetimidivorans</name>
    <dbReference type="NCBI Taxonomy" id="1921510"/>
    <lineage>
        <taxon>Bacteria</taxon>
        <taxon>Pseudomonadati</taxon>
        <taxon>Pseudomonadota</taxon>
        <taxon>Alphaproteobacteria</taxon>
        <taxon>Sphingomonadales</taxon>
        <taxon>Sphingomonadaceae</taxon>
        <taxon>Tardibacter</taxon>
    </lineage>
</organism>
<accession>A0A1L3ZTG2</accession>
<name>A0A1L3ZTG2_9SPHN</name>
<proteinExistence type="predicted"/>
<dbReference type="Proteomes" id="UP000182063">
    <property type="component" value="Chromosome"/>
</dbReference>
<keyword evidence="2" id="KW-1185">Reference proteome</keyword>
<reference evidence="2" key="1">
    <citation type="submission" date="2016-11" db="EMBL/GenBank/DDBJ databases">
        <title>Complete Genome Sequence of alachlor-degrading Sphingomonas sp. strain JJ-A5.</title>
        <authorList>
            <person name="Lee H."/>
            <person name="Ka J.-O."/>
        </authorList>
    </citation>
    <scope>NUCLEOTIDE SEQUENCE [LARGE SCALE GENOMIC DNA]</scope>
    <source>
        <strain evidence="2">JJ-A5</strain>
    </source>
</reference>
<dbReference type="RefSeq" id="WP_072596433.1">
    <property type="nucleotide sequence ID" value="NZ_CP018221.1"/>
</dbReference>